<reference evidence="3" key="1">
    <citation type="submission" date="2017-02" db="EMBL/GenBank/DDBJ databases">
        <authorList>
            <person name="Varghese N."/>
            <person name="Submissions S."/>
        </authorList>
    </citation>
    <scope>NUCLEOTIDE SEQUENCE [LARGE SCALE GENOMIC DNA]</scope>
    <source>
        <strain evidence="3">VKM Ac-2052</strain>
    </source>
</reference>
<keyword evidence="2" id="KW-0808">Transferase</keyword>
<feature type="domain" description="Polyphosphate kinase-2-related" evidence="1">
    <location>
        <begin position="39"/>
        <end position="263"/>
    </location>
</feature>
<dbReference type="PANTHER" id="PTHR34383">
    <property type="entry name" value="POLYPHOSPHATE:AMP PHOSPHOTRANSFERASE-RELATED"/>
    <property type="match status" value="1"/>
</dbReference>
<dbReference type="NCBIfam" id="TIGR03709">
    <property type="entry name" value="PPK2_rel_1"/>
    <property type="match status" value="1"/>
</dbReference>
<evidence type="ECO:0000259" key="1">
    <source>
        <dbReference type="Pfam" id="PF03976"/>
    </source>
</evidence>
<evidence type="ECO:0000313" key="3">
    <source>
        <dbReference type="Proteomes" id="UP000189735"/>
    </source>
</evidence>
<dbReference type="RefSeq" id="WP_078713128.1">
    <property type="nucleotide sequence ID" value="NZ_FUYG01000001.1"/>
</dbReference>
<dbReference type="PANTHER" id="PTHR34383:SF3">
    <property type="entry name" value="POLYPHOSPHATE:AMP PHOSPHOTRANSFERASE"/>
    <property type="match status" value="1"/>
</dbReference>
<dbReference type="GO" id="GO:0006797">
    <property type="term" value="P:polyphosphate metabolic process"/>
    <property type="evidence" value="ECO:0007669"/>
    <property type="project" value="InterPro"/>
</dbReference>
<protein>
    <submittedName>
        <fullName evidence="2">Polyphosphate:nucleotide phosphotransferase, PPK2 family</fullName>
    </submittedName>
</protein>
<dbReference type="InterPro" id="IPR022488">
    <property type="entry name" value="PPK2-related"/>
</dbReference>
<dbReference type="EMBL" id="FUYG01000001">
    <property type="protein sequence ID" value="SKA81533.1"/>
    <property type="molecule type" value="Genomic_DNA"/>
</dbReference>
<dbReference type="Pfam" id="PF03976">
    <property type="entry name" value="PPK2"/>
    <property type="match status" value="1"/>
</dbReference>
<gene>
    <name evidence="2" type="ORF">SAMN06295879_0340</name>
</gene>
<dbReference type="SUPFAM" id="SSF52540">
    <property type="entry name" value="P-loop containing nucleoside triphosphate hydrolases"/>
    <property type="match status" value="1"/>
</dbReference>
<dbReference type="AlphaFoldDB" id="A0A1T4WVZ7"/>
<organism evidence="2 3">
    <name type="scientific">Agreia bicolorata</name>
    <dbReference type="NCBI Taxonomy" id="110935"/>
    <lineage>
        <taxon>Bacteria</taxon>
        <taxon>Bacillati</taxon>
        <taxon>Actinomycetota</taxon>
        <taxon>Actinomycetes</taxon>
        <taxon>Micrococcales</taxon>
        <taxon>Microbacteriaceae</taxon>
        <taxon>Agreia</taxon>
    </lineage>
</organism>
<sequence>MAKNDDTFFSSSARELLAAREAFVLADLDPASTPGVTASKKQGEKALADGAPTLDDLQIRLHANSLSGDNRSVLLVLQAMDSAGKGGIVSHVIGTVDPEGVAHTSFKKPTPEELSHDFLWRIRNALPKAGQIGVFDRSHYEDVLIARVRALAAPEVVEHRYELINEFERQITESGTTIVKVMLHISSDEQKARLAARLEREDKLWKYNPGDVDERLLWPAYQEAYQLAIQNTSTEIAPWFVVPANRKWYARAAVQQLLIETMSAFGQGWPSPDYDIEIEKARLAAS</sequence>
<dbReference type="InterPro" id="IPR022300">
    <property type="entry name" value="PPK2-rel_1"/>
</dbReference>
<proteinExistence type="predicted"/>
<dbReference type="Proteomes" id="UP000189735">
    <property type="component" value="Unassembled WGS sequence"/>
</dbReference>
<name>A0A1T4WVZ7_9MICO</name>
<evidence type="ECO:0000313" key="2">
    <source>
        <dbReference type="EMBL" id="SKA81533.1"/>
    </source>
</evidence>
<dbReference type="Gene3D" id="3.40.50.300">
    <property type="entry name" value="P-loop containing nucleotide triphosphate hydrolases"/>
    <property type="match status" value="1"/>
</dbReference>
<dbReference type="InterPro" id="IPR027417">
    <property type="entry name" value="P-loop_NTPase"/>
</dbReference>
<dbReference type="GO" id="GO:0016776">
    <property type="term" value="F:phosphotransferase activity, phosphate group as acceptor"/>
    <property type="evidence" value="ECO:0007669"/>
    <property type="project" value="InterPro"/>
</dbReference>
<accession>A0A1T4WVZ7</accession>